<sequence>MTSYGDVRKIMEDVSMIINTFKGICNATDDLEKLIKETEMLSQLADAIETNGTSFETNQGFQSILSRTKQCILNLKQHLNKKESRINRTLEKVKLAKQRNDLEKNLENARHLSNLLSQLNMTLSIRDISGAQRDGVVNDFIETWTPAMADALSKAYPRVQVTEGTGQWIQENDQYQSWEQSKNGVLWINGLQGCGKTGLAITIDDRFRAMFPSFWALSTKDAHQHKFSPDFEIATIFCYHQVEGMRQLEDHMEVLMSLWAQLVKSKPECRPNLPWIQNAKNNHQLGTLTGQRRVAFQRDLLKHALKHSGNTILILDGLDEIPRKLQLEVIKDLRCLQQENGHCRILITSRPYESITRIFKNDPQVYMEAPDVDLVLYMEERFSRHDWDSYNEFKCHEIIKILVPKCRQSFLLTQLLMDEVIISESKAHCERIISQLPSTVDEAYKRGLNRLQSEYSSEGLANHLPCMAIQALFWVAYVKTPFTADELTHALTIADGGKGSDSKVQMWRERGIDVRTAKLVVVDPRDGKLIIAHKTLTRYSTKDETRLNFFPQIREHLHEVQLKSLLTSPSNSEMLARTKEEFFEQYPLIRYALWNWGDGLKSVLEQGTSLWKCTQEFLGTPFNKWNKYVQNETSGVFSQNRLFWGLYGQPWPTGSIDRLYWVVFYELQNLVPLSDDVDTE</sequence>
<name>A0A1B8ARB4_FUSPO</name>
<dbReference type="EMBL" id="LYXU01000002">
    <property type="protein sequence ID" value="OBS23099.1"/>
    <property type="molecule type" value="Genomic_DNA"/>
</dbReference>
<gene>
    <name evidence="4" type="ORF">FPOA_03658</name>
</gene>
<dbReference type="Pfam" id="PF24883">
    <property type="entry name" value="NPHP3_N"/>
    <property type="match status" value="1"/>
</dbReference>
<dbReference type="OMA" id="ALFWVAY"/>
<keyword evidence="5" id="KW-1185">Reference proteome</keyword>
<dbReference type="AlphaFoldDB" id="A0A1B8ARB4"/>
<evidence type="ECO:0000256" key="2">
    <source>
        <dbReference type="SAM" id="Coils"/>
    </source>
</evidence>
<comment type="caution">
    <text evidence="4">The sequence shown here is derived from an EMBL/GenBank/DDBJ whole genome shotgun (WGS) entry which is preliminary data.</text>
</comment>
<organism evidence="4 5">
    <name type="scientific">Fusarium poae</name>
    <dbReference type="NCBI Taxonomy" id="36050"/>
    <lineage>
        <taxon>Eukaryota</taxon>
        <taxon>Fungi</taxon>
        <taxon>Dikarya</taxon>
        <taxon>Ascomycota</taxon>
        <taxon>Pezizomycotina</taxon>
        <taxon>Sordariomycetes</taxon>
        <taxon>Hypocreomycetidae</taxon>
        <taxon>Hypocreales</taxon>
        <taxon>Nectriaceae</taxon>
        <taxon>Fusarium</taxon>
    </lineage>
</organism>
<feature type="coiled-coil region" evidence="2">
    <location>
        <begin position="31"/>
        <end position="119"/>
    </location>
</feature>
<dbReference type="PANTHER" id="PTHR10039">
    <property type="entry name" value="AMELOGENIN"/>
    <property type="match status" value="1"/>
</dbReference>
<dbReference type="InterPro" id="IPR056884">
    <property type="entry name" value="NPHP3-like_N"/>
</dbReference>
<dbReference type="Gene3D" id="3.40.50.300">
    <property type="entry name" value="P-loop containing nucleotide triphosphate hydrolases"/>
    <property type="match status" value="1"/>
</dbReference>
<keyword evidence="1" id="KW-0677">Repeat</keyword>
<keyword evidence="2" id="KW-0175">Coiled coil</keyword>
<reference evidence="4 5" key="1">
    <citation type="submission" date="2016-06" db="EMBL/GenBank/DDBJ databases">
        <title>Living apart together: crosstalk between the core and supernumerary genomes in a fungal plant pathogen.</title>
        <authorList>
            <person name="Vanheule A."/>
            <person name="Audenaert K."/>
            <person name="Warris S."/>
            <person name="Van De Geest H."/>
            <person name="Schijlen E."/>
            <person name="Hofte M."/>
            <person name="De Saeger S."/>
            <person name="Haesaert G."/>
            <person name="Waalwijk C."/>
            <person name="Van Der Lee T."/>
        </authorList>
    </citation>
    <scope>NUCLEOTIDE SEQUENCE [LARGE SCALE GENOMIC DNA]</scope>
    <source>
        <strain evidence="4 5">2516</strain>
    </source>
</reference>
<dbReference type="SUPFAM" id="SSF52540">
    <property type="entry name" value="P-loop containing nucleoside triphosphate hydrolases"/>
    <property type="match status" value="1"/>
</dbReference>
<evidence type="ECO:0000313" key="5">
    <source>
        <dbReference type="Proteomes" id="UP000091967"/>
    </source>
</evidence>
<dbReference type="PANTHER" id="PTHR10039:SF14">
    <property type="entry name" value="NACHT DOMAIN-CONTAINING PROTEIN"/>
    <property type="match status" value="1"/>
</dbReference>
<feature type="domain" description="Nephrocystin 3-like N-terminal" evidence="3">
    <location>
        <begin position="164"/>
        <end position="350"/>
    </location>
</feature>
<evidence type="ECO:0000256" key="1">
    <source>
        <dbReference type="ARBA" id="ARBA00022737"/>
    </source>
</evidence>
<evidence type="ECO:0000313" key="4">
    <source>
        <dbReference type="EMBL" id="OBS23099.1"/>
    </source>
</evidence>
<proteinExistence type="predicted"/>
<dbReference type="Proteomes" id="UP000091967">
    <property type="component" value="Unassembled WGS sequence"/>
</dbReference>
<protein>
    <recommendedName>
        <fullName evidence="3">Nephrocystin 3-like N-terminal domain-containing protein</fullName>
    </recommendedName>
</protein>
<dbReference type="STRING" id="36050.A0A1B8ARB4"/>
<accession>A0A1B8ARB4</accession>
<dbReference type="InterPro" id="IPR027417">
    <property type="entry name" value="P-loop_NTPase"/>
</dbReference>
<evidence type="ECO:0000259" key="3">
    <source>
        <dbReference type="Pfam" id="PF24883"/>
    </source>
</evidence>